<gene>
    <name evidence="1" type="ORF">E5329_02090</name>
</gene>
<evidence type="ECO:0000313" key="2">
    <source>
        <dbReference type="Proteomes" id="UP000304953"/>
    </source>
</evidence>
<proteinExistence type="predicted"/>
<reference evidence="1" key="1">
    <citation type="submission" date="2019-04" db="EMBL/GenBank/DDBJ databases">
        <title>Microbes associate with the intestines of laboratory mice.</title>
        <authorList>
            <person name="Navarre W."/>
            <person name="Wong E."/>
            <person name="Huang K."/>
            <person name="Tropini C."/>
            <person name="Ng K."/>
            <person name="Yu B."/>
        </authorList>
    </citation>
    <scope>NUCLEOTIDE SEQUENCE</scope>
    <source>
        <strain evidence="1">NM01_1-7b</strain>
    </source>
</reference>
<accession>A0AC61S0J1</accession>
<keyword evidence="2" id="KW-1185">Reference proteome</keyword>
<comment type="caution">
    <text evidence="1">The sequence shown here is derived from an EMBL/GenBank/DDBJ whole genome shotgun (WGS) entry which is preliminary data.</text>
</comment>
<dbReference type="EMBL" id="SRYA01000003">
    <property type="protein sequence ID" value="TGY97932.1"/>
    <property type="molecule type" value="Genomic_DNA"/>
</dbReference>
<organism evidence="1 2">
    <name type="scientific">Petralouisia muris</name>
    <dbReference type="NCBI Taxonomy" id="3032872"/>
    <lineage>
        <taxon>Bacteria</taxon>
        <taxon>Bacillati</taxon>
        <taxon>Bacillota</taxon>
        <taxon>Clostridia</taxon>
        <taxon>Lachnospirales</taxon>
        <taxon>Lachnospiraceae</taxon>
        <taxon>Petralouisia</taxon>
    </lineage>
</organism>
<dbReference type="Proteomes" id="UP000304953">
    <property type="component" value="Unassembled WGS sequence"/>
</dbReference>
<name>A0AC61S0J1_9FIRM</name>
<evidence type="ECO:0000313" key="1">
    <source>
        <dbReference type="EMBL" id="TGY97932.1"/>
    </source>
</evidence>
<sequence length="1249" mass="135308">MKKWRKALLLLLLVCLTAGQCITAQAAKKSSPKYKVTMNKSVYTMKKGKSVQLKASKNKAAKKKKVVWTSSNKKVATVSSKGKVKAKKNGKTTITAKLAGTKIKTTCKIVVGKPVTSVKLNKKSVELEEGGKLTLKATVSPKKPTNKKVIYKSSKKSVVTVNSKGELKAVKAGNAKITVTAADGTGKSATCKVTVKRKKVVTPPSDPDIAVGSVALNETSLSLLPGESKKLSATVKPDNATNKTITWKSSAPAVVTVSNDGTIKAVGEGTANITASASNGKSAACSVKVAYKGDVTNQTELNQALSSKMVSSIVYTSNAAGQIVIPEGDYSSKTLEINAPNADVDNNGKFKQVTINAIAQNTYVENSLNVVYFNASKGRIVVGRNGSATINLSNSGNQQFTLENNGYVKDLNVPGRNTALNIKGTEYVNVTLGAQAADSSIVAETELRIMASVSWDMTILPGGEHTRANIDNKSCMPSIWGLGCISVTIISDNDVVNIPAEMKEDLGISQKVNVSGNVNEYNLKEPEPENPDIVTPEEAERASESESTGEKQAVEEASANAKIYLLPYSNGNRGINEENYKTFLQGIESSAVTDGMGSFRIENATVGNYWLIAEKEGYQANVKNVVITSNQAEGYACGTTILLSNELAAREPAPSITGLVRIGLTAQPVSAGFQVKLRKGAGNVLGEAFMTTETDAEGKYQFNNVPAGIYTVEVLDLRQNLTGGEERYNSSSVDIVVAYPYLITLPECVVDQKMETVTGRGRVQFTLTWGTEASGASADIDSHLVGPRADGDGEFHVYYGDESYYANGKKMADLDVDDTDYEGPEHTTIYEETDGVYRFYIHNFSQRETVDSEMFGKSSIRVRVTIGSNSYVYHCPNQKGNLWYVCDYDSRTHTIIPKNIVSNFIGNTGDIGLSEEELNAKYLERKKSEALENAASVKRYLLRFSDNAAKTEVAAQIAALESQVESAANLDAIGAVINGLQQIQKTLNNAISSFYLKADNLIEYSRDVVNEYDEDDNLTRVRSVMRCSLNFGEELANPSVEAYEGSTAVLEATAETEYAYVIHVTDTATGLVCDVWVQILANQAQVELSNLAQNCSNWMSLFVENSEITADKAAVDGIITNLDQITNTESYQTASGSLYEILYKYQELSNAFSIDTVTADAGLEDWWTTQEIVYDESEENEIGKRAVLRIERNEDVTEEEILSKLSFVFEDTSITAEITDSDAEGYAKLIKATNADGVVKKIYIKVTVW</sequence>
<protein>
    <submittedName>
        <fullName evidence="1">Uncharacterized protein</fullName>
    </submittedName>
</protein>